<evidence type="ECO:0000313" key="2">
    <source>
        <dbReference type="EMBL" id="WGH75619.1"/>
    </source>
</evidence>
<gene>
    <name evidence="2" type="ORF">P8625_00205</name>
</gene>
<reference evidence="2 3" key="1">
    <citation type="submission" date="2023-04" db="EMBL/GenBank/DDBJ databases">
        <title>Tenacibaculum tangerinum sp. nov., isolated from sea tidal flat of South Korea.</title>
        <authorList>
            <person name="Lee S.H."/>
            <person name="Kim J.-J."/>
        </authorList>
    </citation>
    <scope>NUCLEOTIDE SEQUENCE [LARGE SCALE GENOMIC DNA]</scope>
    <source>
        <strain evidence="2 3">GRR-S3-23</strain>
    </source>
</reference>
<feature type="transmembrane region" description="Helical" evidence="1">
    <location>
        <begin position="7"/>
        <end position="25"/>
    </location>
</feature>
<keyword evidence="1" id="KW-0812">Transmembrane</keyword>
<protein>
    <recommendedName>
        <fullName evidence="4">YbbR-like domain-containing protein</fullName>
    </recommendedName>
</protein>
<name>A0ABY8L2X7_9FLAO</name>
<keyword evidence="3" id="KW-1185">Reference proteome</keyword>
<dbReference type="InterPro" id="IPR053154">
    <property type="entry name" value="c-di-AMP_regulator"/>
</dbReference>
<dbReference type="RefSeq" id="WP_279651493.1">
    <property type="nucleotide sequence ID" value="NZ_CP122539.1"/>
</dbReference>
<dbReference type="Proteomes" id="UP001232001">
    <property type="component" value="Chromosome"/>
</dbReference>
<dbReference type="PANTHER" id="PTHR37804:SF1">
    <property type="entry name" value="CDAA REGULATORY PROTEIN CDAR"/>
    <property type="match status" value="1"/>
</dbReference>
<evidence type="ECO:0000256" key="1">
    <source>
        <dbReference type="SAM" id="Phobius"/>
    </source>
</evidence>
<evidence type="ECO:0000313" key="3">
    <source>
        <dbReference type="Proteomes" id="UP001232001"/>
    </source>
</evidence>
<keyword evidence="1" id="KW-0472">Membrane</keyword>
<organism evidence="2 3">
    <name type="scientific">Tenacibaculum tangerinum</name>
    <dbReference type="NCBI Taxonomy" id="3038772"/>
    <lineage>
        <taxon>Bacteria</taxon>
        <taxon>Pseudomonadati</taxon>
        <taxon>Bacteroidota</taxon>
        <taxon>Flavobacteriia</taxon>
        <taxon>Flavobacteriales</taxon>
        <taxon>Flavobacteriaceae</taxon>
        <taxon>Tenacibaculum</taxon>
    </lineage>
</organism>
<dbReference type="EMBL" id="CP122539">
    <property type="protein sequence ID" value="WGH75619.1"/>
    <property type="molecule type" value="Genomic_DNA"/>
</dbReference>
<proteinExistence type="predicted"/>
<accession>A0ABY8L2X7</accession>
<dbReference type="Gene3D" id="2.170.120.40">
    <property type="entry name" value="YbbR-like domain"/>
    <property type="match status" value="1"/>
</dbReference>
<sequence>MKTKLNIPKTFFGFLIASIFFWFLINLSKEYHTIVEYDVEYIHLPQQKNLIEAPINKLYLKLKSSGYQLLVASLSHKPIQLDLREVSKKSENDYYFLSKKIAANIQEQLKSGLKLVQIQNDTIPLKIGTLKSKKVALKPNVNITFQLGYDFSKPITITPDSVLISGDETYISKTDFLNLENVTLKNISKNTNITAPIILPENITLKSSHSSAEIRIDVDKFTEGEIEVPVVVKNAPRGINIYPKKVKVIYKVGLQNFNDVTPDLFEVECDYNQIKDNEVNYLTPKVKDIPNMVTLVRLVPNKIDFLIYE</sequence>
<dbReference type="PANTHER" id="PTHR37804">
    <property type="entry name" value="CDAA REGULATORY PROTEIN CDAR"/>
    <property type="match status" value="1"/>
</dbReference>
<keyword evidence="1" id="KW-1133">Transmembrane helix</keyword>
<evidence type="ECO:0008006" key="4">
    <source>
        <dbReference type="Google" id="ProtNLM"/>
    </source>
</evidence>